<dbReference type="Proteomes" id="UP000664398">
    <property type="component" value="Unassembled WGS sequence"/>
</dbReference>
<name>A0A939LWV4_9MICO</name>
<comment type="caution">
    <text evidence="7">The sequence shown here is derived from an EMBL/GenBank/DDBJ whole genome shotgun (WGS) entry which is preliminary data.</text>
</comment>
<dbReference type="SUPFAM" id="SSF50129">
    <property type="entry name" value="GroES-like"/>
    <property type="match status" value="1"/>
</dbReference>
<dbReference type="SMART" id="SM00829">
    <property type="entry name" value="PKS_ER"/>
    <property type="match status" value="1"/>
</dbReference>
<dbReference type="PROSITE" id="PS00059">
    <property type="entry name" value="ADH_ZINC"/>
    <property type="match status" value="1"/>
</dbReference>
<dbReference type="PANTHER" id="PTHR43401">
    <property type="entry name" value="L-THREONINE 3-DEHYDROGENASE"/>
    <property type="match status" value="1"/>
</dbReference>
<dbReference type="PANTHER" id="PTHR43401:SF2">
    <property type="entry name" value="L-THREONINE 3-DEHYDROGENASE"/>
    <property type="match status" value="1"/>
</dbReference>
<dbReference type="GO" id="GO:0016491">
    <property type="term" value="F:oxidoreductase activity"/>
    <property type="evidence" value="ECO:0007669"/>
    <property type="project" value="UniProtKB-KW"/>
</dbReference>
<proteinExistence type="inferred from homology"/>
<accession>A0A939LWV4</accession>
<keyword evidence="8" id="KW-1185">Reference proteome</keyword>
<dbReference type="InterPro" id="IPR002328">
    <property type="entry name" value="ADH_Zn_CS"/>
</dbReference>
<evidence type="ECO:0000256" key="5">
    <source>
        <dbReference type="RuleBase" id="RU361277"/>
    </source>
</evidence>
<sequence>MRAVVKAAAERGIEIRDDWREPEAGPGEVLIQVAAASLCGTDRELYEWSASAQAFALDLPAVLGHEGSGTVIGLGEGVTSFKIGDRVAMESHLVCGECHACRSGSAHTCERTRILGMHIDGVFAERVAVPADICVLLPEQVSLETGALLEGAGVAMHAIQRSGYAVAGQNVLINGCGPVGLVIAKLALVLGAANVVAVEPNPFRQQQARALGVTVLHPQDDVAAMCREIAGTRGGFDVAFEVSGVRGVLPPLFEALRREATLVTIGHPGEPAAIDIAQWINKKGITLRGIYGRRLWESWDQLLLLVQSERLTLDWLVTHRLPLEQADEAIDLLSGDAGKVLLVPGLASS</sequence>
<keyword evidence="4" id="KW-0560">Oxidoreductase</keyword>
<dbReference type="AlphaFoldDB" id="A0A939LWV4"/>
<protein>
    <submittedName>
        <fullName evidence="7">Alcohol dehydrogenase catalytic domain-containing protein</fullName>
    </submittedName>
</protein>
<evidence type="ECO:0000259" key="6">
    <source>
        <dbReference type="SMART" id="SM00829"/>
    </source>
</evidence>
<evidence type="ECO:0000256" key="4">
    <source>
        <dbReference type="ARBA" id="ARBA00023002"/>
    </source>
</evidence>
<comment type="cofactor">
    <cofactor evidence="1 5">
        <name>Zn(2+)</name>
        <dbReference type="ChEBI" id="CHEBI:29105"/>
    </cofactor>
</comment>
<organism evidence="7 8">
    <name type="scientific">Leucobacter ruminantium</name>
    <dbReference type="NCBI Taxonomy" id="1289170"/>
    <lineage>
        <taxon>Bacteria</taxon>
        <taxon>Bacillati</taxon>
        <taxon>Actinomycetota</taxon>
        <taxon>Actinomycetes</taxon>
        <taxon>Micrococcales</taxon>
        <taxon>Microbacteriaceae</taxon>
        <taxon>Leucobacter</taxon>
    </lineage>
</organism>
<dbReference type="Gene3D" id="3.90.180.10">
    <property type="entry name" value="Medium-chain alcohol dehydrogenases, catalytic domain"/>
    <property type="match status" value="1"/>
</dbReference>
<dbReference type="Gene3D" id="3.40.50.720">
    <property type="entry name" value="NAD(P)-binding Rossmann-like Domain"/>
    <property type="match status" value="1"/>
</dbReference>
<evidence type="ECO:0000256" key="2">
    <source>
        <dbReference type="ARBA" id="ARBA00022723"/>
    </source>
</evidence>
<dbReference type="InterPro" id="IPR020843">
    <property type="entry name" value="ER"/>
</dbReference>
<evidence type="ECO:0000313" key="8">
    <source>
        <dbReference type="Proteomes" id="UP000664398"/>
    </source>
</evidence>
<dbReference type="SUPFAM" id="SSF51735">
    <property type="entry name" value="NAD(P)-binding Rossmann-fold domains"/>
    <property type="match status" value="1"/>
</dbReference>
<evidence type="ECO:0000256" key="3">
    <source>
        <dbReference type="ARBA" id="ARBA00022833"/>
    </source>
</evidence>
<dbReference type="InterPro" id="IPR013149">
    <property type="entry name" value="ADH-like_C"/>
</dbReference>
<feature type="domain" description="Enoyl reductase (ER)" evidence="6">
    <location>
        <begin position="12"/>
        <end position="342"/>
    </location>
</feature>
<dbReference type="InterPro" id="IPR036291">
    <property type="entry name" value="NAD(P)-bd_dom_sf"/>
</dbReference>
<dbReference type="Pfam" id="PF08240">
    <property type="entry name" value="ADH_N"/>
    <property type="match status" value="1"/>
</dbReference>
<dbReference type="GO" id="GO:0008270">
    <property type="term" value="F:zinc ion binding"/>
    <property type="evidence" value="ECO:0007669"/>
    <property type="project" value="InterPro"/>
</dbReference>
<keyword evidence="3 5" id="KW-0862">Zinc</keyword>
<gene>
    <name evidence="7" type="ORF">J4H91_03610</name>
</gene>
<reference evidence="7" key="1">
    <citation type="submission" date="2021-03" db="EMBL/GenBank/DDBJ databases">
        <title>Leucobacter chromiisoli sp. nov., isolated from chromium-containing soil of chemical plant.</title>
        <authorList>
            <person name="Xu Z."/>
        </authorList>
    </citation>
    <scope>NUCLEOTIDE SEQUENCE</scope>
    <source>
        <strain evidence="7">A2</strain>
    </source>
</reference>
<evidence type="ECO:0000256" key="1">
    <source>
        <dbReference type="ARBA" id="ARBA00001947"/>
    </source>
</evidence>
<comment type="similarity">
    <text evidence="5">Belongs to the zinc-containing alcohol dehydrogenase family.</text>
</comment>
<keyword evidence="2 5" id="KW-0479">Metal-binding</keyword>
<dbReference type="InterPro" id="IPR050129">
    <property type="entry name" value="Zn_alcohol_dh"/>
</dbReference>
<dbReference type="Pfam" id="PF00107">
    <property type="entry name" value="ADH_zinc_N"/>
    <property type="match status" value="1"/>
</dbReference>
<evidence type="ECO:0000313" key="7">
    <source>
        <dbReference type="EMBL" id="MBO1804403.1"/>
    </source>
</evidence>
<dbReference type="InterPro" id="IPR011032">
    <property type="entry name" value="GroES-like_sf"/>
</dbReference>
<dbReference type="EMBL" id="JAGDYL010000005">
    <property type="protein sequence ID" value="MBO1804403.1"/>
    <property type="molecule type" value="Genomic_DNA"/>
</dbReference>
<dbReference type="InterPro" id="IPR013154">
    <property type="entry name" value="ADH-like_N"/>
</dbReference>